<sequence length="83" mass="9008">DFAGPRLCSRRTPTCRRPLAGIRLPRVGGGVLRVSRVARGPVARHFVLGSCRDRPRCWPGDLPHLGAPDPSSIHQVRPAGPEL</sequence>
<evidence type="ECO:0000313" key="2">
    <source>
        <dbReference type="EMBL" id="CAA9359369.1"/>
    </source>
</evidence>
<dbReference type="EMBL" id="CADCUJ010000089">
    <property type="protein sequence ID" value="CAA9359369.1"/>
    <property type="molecule type" value="Genomic_DNA"/>
</dbReference>
<accession>A0A6J4MJN0</accession>
<reference evidence="2" key="1">
    <citation type="submission" date="2020-02" db="EMBL/GenBank/DDBJ databases">
        <authorList>
            <person name="Meier V. D."/>
        </authorList>
    </citation>
    <scope>NUCLEOTIDE SEQUENCE</scope>
    <source>
        <strain evidence="2">AVDCRST_MAG72</strain>
    </source>
</reference>
<gene>
    <name evidence="2" type="ORF">AVDCRST_MAG72-2125</name>
</gene>
<name>A0A6J4MJN0_9ACTN</name>
<protein>
    <submittedName>
        <fullName evidence="2">ATP synthase protein I</fullName>
    </submittedName>
</protein>
<feature type="non-terminal residue" evidence="2">
    <location>
        <position position="83"/>
    </location>
</feature>
<feature type="non-terminal residue" evidence="2">
    <location>
        <position position="1"/>
    </location>
</feature>
<evidence type="ECO:0000256" key="1">
    <source>
        <dbReference type="SAM" id="MobiDB-lite"/>
    </source>
</evidence>
<dbReference type="AlphaFoldDB" id="A0A6J4MJN0"/>
<organism evidence="2">
    <name type="scientific">uncultured Nocardioidaceae bacterium</name>
    <dbReference type="NCBI Taxonomy" id="253824"/>
    <lineage>
        <taxon>Bacteria</taxon>
        <taxon>Bacillati</taxon>
        <taxon>Actinomycetota</taxon>
        <taxon>Actinomycetes</taxon>
        <taxon>Propionibacteriales</taxon>
        <taxon>Nocardioidaceae</taxon>
        <taxon>environmental samples</taxon>
    </lineage>
</organism>
<feature type="region of interest" description="Disordered" evidence="1">
    <location>
        <begin position="62"/>
        <end position="83"/>
    </location>
</feature>
<proteinExistence type="predicted"/>